<dbReference type="Pfam" id="PF01556">
    <property type="entry name" value="DnaJ_C"/>
    <property type="match status" value="1"/>
</dbReference>
<name>A0ABZ0XVV4_9BURK</name>
<dbReference type="CDD" id="cd10747">
    <property type="entry name" value="DnaJ_C"/>
    <property type="match status" value="1"/>
</dbReference>
<dbReference type="PANTHER" id="PTHR43096:SF52">
    <property type="entry name" value="DNAJ HOMOLOG 1, MITOCHONDRIAL-RELATED"/>
    <property type="match status" value="1"/>
</dbReference>
<dbReference type="CDD" id="cd06257">
    <property type="entry name" value="DnaJ"/>
    <property type="match status" value="1"/>
</dbReference>
<evidence type="ECO:0000256" key="1">
    <source>
        <dbReference type="ARBA" id="ARBA00023186"/>
    </source>
</evidence>
<feature type="domain" description="J" evidence="3">
    <location>
        <begin position="5"/>
        <end position="69"/>
    </location>
</feature>
<proteinExistence type="predicted"/>
<dbReference type="InterPro" id="IPR002939">
    <property type="entry name" value="DnaJ_C"/>
</dbReference>
<feature type="region of interest" description="Disordered" evidence="2">
    <location>
        <begin position="75"/>
        <end position="101"/>
    </location>
</feature>
<dbReference type="GeneID" id="43163495"/>
<dbReference type="SUPFAM" id="SSF46565">
    <property type="entry name" value="Chaperone J-domain"/>
    <property type="match status" value="1"/>
</dbReference>
<dbReference type="RefSeq" id="WP_019921745.1">
    <property type="nucleotide sequence ID" value="NZ_CP140152.1"/>
</dbReference>
<dbReference type="PANTHER" id="PTHR43096">
    <property type="entry name" value="DNAJ HOMOLOG 1, MITOCHONDRIAL-RELATED"/>
    <property type="match status" value="1"/>
</dbReference>
<dbReference type="PRINTS" id="PR00625">
    <property type="entry name" value="JDOMAIN"/>
</dbReference>
<dbReference type="InterPro" id="IPR001623">
    <property type="entry name" value="DnaJ_domain"/>
</dbReference>
<dbReference type="SMART" id="SM00271">
    <property type="entry name" value="DnaJ"/>
    <property type="match status" value="1"/>
</dbReference>
<sequence>MEYKDYYQTLGVAKTASEDEIKKAYRKLVRKYHPDVSKEADAQKKTQELNEAYGVLGDAEKRAAYDDLGRGQQFRAGQEFRPPPGWGAGGGRPGAGGFGGGADPSDFFSDLFANFGNGGGRRRQAYQPQKGDDTHASITIDLTDSYTGATRKISLMVAERDEHDRIHTRERTLSVNIPKGVTAGQQLRLTGQGQNGEAGPGDLYLEIQFSANARYRIDGRDVYQTVPVAPWEMALGGEIEVTTPSGKVNVTVPAGSQTGRKLRLRGRGIPGKEAGDLYLLLEVALPPATTDKAKELYQQMARDMAFNPRAGG</sequence>
<dbReference type="Gene3D" id="1.10.287.110">
    <property type="entry name" value="DnaJ domain"/>
    <property type="match status" value="1"/>
</dbReference>
<evidence type="ECO:0000313" key="4">
    <source>
        <dbReference type="EMBL" id="WQH03356.1"/>
    </source>
</evidence>
<keyword evidence="5" id="KW-1185">Reference proteome</keyword>
<dbReference type="Pfam" id="PF00226">
    <property type="entry name" value="DnaJ"/>
    <property type="match status" value="1"/>
</dbReference>
<dbReference type="Gene3D" id="2.60.260.20">
    <property type="entry name" value="Urease metallochaperone UreE, N-terminal domain"/>
    <property type="match status" value="2"/>
</dbReference>
<organism evidence="4 5">
    <name type="scientific">Duganella zoogloeoides</name>
    <dbReference type="NCBI Taxonomy" id="75659"/>
    <lineage>
        <taxon>Bacteria</taxon>
        <taxon>Pseudomonadati</taxon>
        <taxon>Pseudomonadota</taxon>
        <taxon>Betaproteobacteria</taxon>
        <taxon>Burkholderiales</taxon>
        <taxon>Oxalobacteraceae</taxon>
        <taxon>Telluria group</taxon>
        <taxon>Duganella</taxon>
    </lineage>
</organism>
<protein>
    <submittedName>
        <fullName evidence="4">DnaJ C-terminal domain-containing protein</fullName>
    </submittedName>
</protein>
<dbReference type="Proteomes" id="UP001326110">
    <property type="component" value="Chromosome"/>
</dbReference>
<dbReference type="InterPro" id="IPR036869">
    <property type="entry name" value="J_dom_sf"/>
</dbReference>
<reference evidence="4 5" key="1">
    <citation type="submission" date="2023-11" db="EMBL/GenBank/DDBJ databases">
        <title>MicrobeMod: A computational toolkit for identifying prokaryotic methylation and restriction-modification with nanopore sequencing.</title>
        <authorList>
            <person name="Crits-Christoph A."/>
            <person name="Kang S.C."/>
            <person name="Lee H."/>
            <person name="Ostrov N."/>
        </authorList>
    </citation>
    <scope>NUCLEOTIDE SEQUENCE [LARGE SCALE GENOMIC DNA]</scope>
    <source>
        <strain evidence="4 5">ATCC 25935</strain>
    </source>
</reference>
<dbReference type="PROSITE" id="PS50076">
    <property type="entry name" value="DNAJ_2"/>
    <property type="match status" value="1"/>
</dbReference>
<gene>
    <name evidence="4" type="ORF">SR858_20205</name>
</gene>
<keyword evidence="1" id="KW-0143">Chaperone</keyword>
<dbReference type="EMBL" id="CP140152">
    <property type="protein sequence ID" value="WQH03356.1"/>
    <property type="molecule type" value="Genomic_DNA"/>
</dbReference>
<dbReference type="SUPFAM" id="SSF49493">
    <property type="entry name" value="HSP40/DnaJ peptide-binding domain"/>
    <property type="match status" value="2"/>
</dbReference>
<evidence type="ECO:0000259" key="3">
    <source>
        <dbReference type="PROSITE" id="PS50076"/>
    </source>
</evidence>
<evidence type="ECO:0000256" key="2">
    <source>
        <dbReference type="SAM" id="MobiDB-lite"/>
    </source>
</evidence>
<accession>A0ABZ0XVV4</accession>
<evidence type="ECO:0000313" key="5">
    <source>
        <dbReference type="Proteomes" id="UP001326110"/>
    </source>
</evidence>
<feature type="compositionally biased region" description="Gly residues" evidence="2">
    <location>
        <begin position="86"/>
        <end position="101"/>
    </location>
</feature>
<dbReference type="InterPro" id="IPR008971">
    <property type="entry name" value="HSP40/DnaJ_pept-bd"/>
</dbReference>